<reference evidence="2" key="1">
    <citation type="submission" date="2020-05" db="EMBL/GenBank/DDBJ databases">
        <title>Phylogenomic resolution of chytrid fungi.</title>
        <authorList>
            <person name="Stajich J.E."/>
            <person name="Amses K."/>
            <person name="Simmons R."/>
            <person name="Seto K."/>
            <person name="Myers J."/>
            <person name="Bonds A."/>
            <person name="Quandt C.A."/>
            <person name="Barry K."/>
            <person name="Liu P."/>
            <person name="Grigoriev I."/>
            <person name="Longcore J.E."/>
            <person name="James T.Y."/>
        </authorList>
    </citation>
    <scope>NUCLEOTIDE SEQUENCE</scope>
    <source>
        <strain evidence="2">JEL0476</strain>
    </source>
</reference>
<protein>
    <submittedName>
        <fullName evidence="2">Uncharacterized protein</fullName>
    </submittedName>
</protein>
<evidence type="ECO:0000313" key="2">
    <source>
        <dbReference type="EMBL" id="KAJ3221621.1"/>
    </source>
</evidence>
<dbReference type="Proteomes" id="UP001211065">
    <property type="component" value="Unassembled WGS sequence"/>
</dbReference>
<proteinExistence type="predicted"/>
<dbReference type="AlphaFoldDB" id="A0AAD5Y0Z2"/>
<feature type="compositionally biased region" description="Basic and acidic residues" evidence="1">
    <location>
        <begin position="525"/>
        <end position="538"/>
    </location>
</feature>
<evidence type="ECO:0000256" key="1">
    <source>
        <dbReference type="SAM" id="MobiDB-lite"/>
    </source>
</evidence>
<feature type="non-terminal residue" evidence="2">
    <location>
        <position position="577"/>
    </location>
</feature>
<organism evidence="2 3">
    <name type="scientific">Clydaea vesicula</name>
    <dbReference type="NCBI Taxonomy" id="447962"/>
    <lineage>
        <taxon>Eukaryota</taxon>
        <taxon>Fungi</taxon>
        <taxon>Fungi incertae sedis</taxon>
        <taxon>Chytridiomycota</taxon>
        <taxon>Chytridiomycota incertae sedis</taxon>
        <taxon>Chytridiomycetes</taxon>
        <taxon>Lobulomycetales</taxon>
        <taxon>Lobulomycetaceae</taxon>
        <taxon>Clydaea</taxon>
    </lineage>
</organism>
<evidence type="ECO:0000313" key="3">
    <source>
        <dbReference type="Proteomes" id="UP001211065"/>
    </source>
</evidence>
<comment type="caution">
    <text evidence="2">The sequence shown here is derived from an EMBL/GenBank/DDBJ whole genome shotgun (WGS) entry which is preliminary data.</text>
</comment>
<gene>
    <name evidence="2" type="ORF">HK099_003317</name>
</gene>
<dbReference type="EMBL" id="JADGJW010000219">
    <property type="protein sequence ID" value="KAJ3221621.1"/>
    <property type="molecule type" value="Genomic_DNA"/>
</dbReference>
<sequence length="577" mass="63691">VQNFSDGVDNTKLYISTFFNDTLWESSKELNSAIDLCIINAQNLQLSIDSLVKNADNTQNSNLKLESSAKLLQTRSDQFFPKITDINKPQSGPGFGFRLLPAFRLNASNSTLKGIFSAKVENVSQLFDFLRPGQFSDILGYSKSAAINLTLAKSKTSQKVTNFNTNVETTLTSKIPNLSNSVSSGQNSINNSLMVCSNYIDRQEKPFSATTSNEINDILDDYHYVLNSCKSGVSLLEISESFGIFPKGECNLTAIGENVTSTINWDDMLTFVNNDSSDLVPNSVDHQIAPIHDSTYQAKVSAIMNMVELNPSKTVILSQADLDYVNEILIYINNARTKFNATEWYTYLPVGQNTASNIAFVNTTFYNQIDDLEKFINAVFSTGNSSSILNDFNKGRTDVLTQATGLNSDISNLNLQSTVLKDSFDIANSVGNVFVIDSQKKVVKETPNFKISTIQNGASADSSLRNSFSCLPLSRDALSLQNSVCGVFLQGLAANVLAFTAVENDDYDKKNEKEKLENKHKKKKSDTSDFKQESRQPYDDDDQDVAKTTPGGENGNDDDSNGSEQHTVKMPPREVNW</sequence>
<name>A0AAD5Y0Z2_9FUNG</name>
<feature type="region of interest" description="Disordered" evidence="1">
    <location>
        <begin position="511"/>
        <end position="577"/>
    </location>
</feature>
<keyword evidence="3" id="KW-1185">Reference proteome</keyword>
<accession>A0AAD5Y0Z2</accession>